<dbReference type="RefSeq" id="WP_117679126.1">
    <property type="nucleotide sequence ID" value="NZ_JAQCWE010000009.1"/>
</dbReference>
<dbReference type="Pfam" id="PF00977">
    <property type="entry name" value="His_biosynth"/>
    <property type="match status" value="1"/>
</dbReference>
<evidence type="ECO:0000256" key="7">
    <source>
        <dbReference type="ARBA" id="ARBA00023102"/>
    </source>
</evidence>
<evidence type="ECO:0000313" key="12">
    <source>
        <dbReference type="Proteomes" id="UP000260943"/>
    </source>
</evidence>
<feature type="active site" description="Proton acceptor" evidence="9">
    <location>
        <position position="8"/>
    </location>
</feature>
<dbReference type="PANTHER" id="PTHR43090">
    <property type="entry name" value="1-(5-PHOSPHORIBOSYL)-5-[(5-PHOSPHORIBOSYLAMINO)METHYLIDENEAMINO] IMIDAZOLE-4-CARBOXAMIDE ISOMERASE"/>
    <property type="match status" value="1"/>
</dbReference>
<evidence type="ECO:0000256" key="3">
    <source>
        <dbReference type="ARBA" id="ARBA00005133"/>
    </source>
</evidence>
<dbReference type="InterPro" id="IPR023016">
    <property type="entry name" value="HisA/PriA"/>
</dbReference>
<dbReference type="GO" id="GO:0003949">
    <property type="term" value="F:1-(5-phosphoribosyl)-5-[(5-phosphoribosylamino)methylideneamino]imidazole-4-carboxamide isomerase activity"/>
    <property type="evidence" value="ECO:0007669"/>
    <property type="project" value="UniProtKB-UniRule"/>
</dbReference>
<dbReference type="InterPro" id="IPR011060">
    <property type="entry name" value="RibuloseP-bd_barrel"/>
</dbReference>
<protein>
    <recommendedName>
        <fullName evidence="9">1-(5-phosphoribosyl)-5-[(5-phosphoribosylamino)methylideneamino] imidazole-4-carboxamide isomerase</fullName>
        <ecNumber evidence="9">5.3.1.16</ecNumber>
    </recommendedName>
    <alternativeName>
        <fullName evidence="9">Phosphoribosylformimino-5-aminoimidazole carboxamide ribotide isomerase</fullName>
    </alternativeName>
</protein>
<dbReference type="InterPro" id="IPR006062">
    <property type="entry name" value="His_biosynth"/>
</dbReference>
<evidence type="ECO:0000256" key="4">
    <source>
        <dbReference type="ARBA" id="ARBA00009667"/>
    </source>
</evidence>
<evidence type="ECO:0000256" key="9">
    <source>
        <dbReference type="HAMAP-Rule" id="MF_01014"/>
    </source>
</evidence>
<evidence type="ECO:0000256" key="8">
    <source>
        <dbReference type="ARBA" id="ARBA00023235"/>
    </source>
</evidence>
<comment type="catalytic activity">
    <reaction evidence="1 9">
        <text>1-(5-phospho-beta-D-ribosyl)-5-[(5-phospho-beta-D-ribosylamino)methylideneamino]imidazole-4-carboxamide = 5-[(5-phospho-1-deoxy-D-ribulos-1-ylimino)methylamino]-1-(5-phospho-beta-D-ribosyl)imidazole-4-carboxamide</text>
        <dbReference type="Rhea" id="RHEA:15469"/>
        <dbReference type="ChEBI" id="CHEBI:58435"/>
        <dbReference type="ChEBI" id="CHEBI:58525"/>
        <dbReference type="EC" id="5.3.1.16"/>
    </reaction>
</comment>
<evidence type="ECO:0000256" key="10">
    <source>
        <dbReference type="RuleBase" id="RU003657"/>
    </source>
</evidence>
<comment type="caution">
    <text evidence="11">The sequence shown here is derived from an EMBL/GenBank/DDBJ whole genome shotgun (WGS) entry which is preliminary data.</text>
</comment>
<reference evidence="11 12" key="1">
    <citation type="submission" date="2018-08" db="EMBL/GenBank/DDBJ databases">
        <title>A genome reference for cultivated species of the human gut microbiota.</title>
        <authorList>
            <person name="Zou Y."/>
            <person name="Xue W."/>
            <person name="Luo G."/>
        </authorList>
    </citation>
    <scope>NUCLEOTIDE SEQUENCE [LARGE SCALE GENOMIC DNA]</scope>
    <source>
        <strain evidence="11 12">TF08-14</strain>
    </source>
</reference>
<dbReference type="UniPathway" id="UPA00031">
    <property type="reaction ID" value="UER00009"/>
</dbReference>
<dbReference type="SUPFAM" id="SSF51366">
    <property type="entry name" value="Ribulose-phoshate binding barrel"/>
    <property type="match status" value="1"/>
</dbReference>
<dbReference type="HAMAP" id="MF_01014">
    <property type="entry name" value="HisA"/>
    <property type="match status" value="1"/>
</dbReference>
<dbReference type="GO" id="GO:0005737">
    <property type="term" value="C:cytoplasm"/>
    <property type="evidence" value="ECO:0007669"/>
    <property type="project" value="UniProtKB-SubCell"/>
</dbReference>
<dbReference type="PANTHER" id="PTHR43090:SF2">
    <property type="entry name" value="1-(5-PHOSPHORIBOSYL)-5-[(5-PHOSPHORIBOSYLAMINO)METHYLIDENEAMINO] IMIDAZOLE-4-CARBOXAMIDE ISOMERASE"/>
    <property type="match status" value="1"/>
</dbReference>
<evidence type="ECO:0000256" key="6">
    <source>
        <dbReference type="ARBA" id="ARBA00022605"/>
    </source>
</evidence>
<dbReference type="InterPro" id="IPR013785">
    <property type="entry name" value="Aldolase_TIM"/>
</dbReference>
<evidence type="ECO:0000256" key="5">
    <source>
        <dbReference type="ARBA" id="ARBA00022490"/>
    </source>
</evidence>
<dbReference type="GO" id="GO:0000105">
    <property type="term" value="P:L-histidine biosynthetic process"/>
    <property type="evidence" value="ECO:0007669"/>
    <property type="project" value="UniProtKB-UniRule"/>
</dbReference>
<organism evidence="11 12">
    <name type="scientific">Collinsella tanakaei</name>
    <dbReference type="NCBI Taxonomy" id="626935"/>
    <lineage>
        <taxon>Bacteria</taxon>
        <taxon>Bacillati</taxon>
        <taxon>Actinomycetota</taxon>
        <taxon>Coriobacteriia</taxon>
        <taxon>Coriobacteriales</taxon>
        <taxon>Coriobacteriaceae</taxon>
        <taxon>Collinsella</taxon>
    </lineage>
</organism>
<evidence type="ECO:0000256" key="2">
    <source>
        <dbReference type="ARBA" id="ARBA00004496"/>
    </source>
</evidence>
<dbReference type="InterPro" id="IPR044524">
    <property type="entry name" value="Isoase_HisA-like"/>
</dbReference>
<dbReference type="EMBL" id="QSRJ01000003">
    <property type="protein sequence ID" value="RGL11109.1"/>
    <property type="molecule type" value="Genomic_DNA"/>
</dbReference>
<dbReference type="AlphaFoldDB" id="A0A3E4QV49"/>
<dbReference type="Gene3D" id="3.20.20.70">
    <property type="entry name" value="Aldolase class I"/>
    <property type="match status" value="1"/>
</dbReference>
<comment type="caution">
    <text evidence="9">Lacks conserved residue(s) required for the propagation of feature annotation.</text>
</comment>
<keyword evidence="5 9" id="KW-0963">Cytoplasm</keyword>
<evidence type="ECO:0000256" key="1">
    <source>
        <dbReference type="ARBA" id="ARBA00000901"/>
    </source>
</evidence>
<dbReference type="Proteomes" id="UP000260943">
    <property type="component" value="Unassembled WGS sequence"/>
</dbReference>
<keyword evidence="7 9" id="KW-0368">Histidine biosynthesis</keyword>
<evidence type="ECO:0000313" key="11">
    <source>
        <dbReference type="EMBL" id="RGL11109.1"/>
    </source>
</evidence>
<keyword evidence="6 9" id="KW-0028">Amino-acid biosynthesis</keyword>
<keyword evidence="8 9" id="KW-0413">Isomerase</keyword>
<proteinExistence type="inferred from homology"/>
<comment type="subcellular location">
    <subcellularLocation>
        <location evidence="2 9">Cytoplasm</location>
    </subcellularLocation>
</comment>
<dbReference type="CDD" id="cd04732">
    <property type="entry name" value="HisA"/>
    <property type="match status" value="1"/>
</dbReference>
<sequence>MIVFPAIDLIAGQVVRLERGDRAHMKVYSSNPVAVAEHFKEQGAAWLHVVDLSAALEEDEEAREANDRAIEALCHVPGLSIDVGGGVRSLARIDQLAAYGAKRIALGTVLVREPGFAEVAARGFGELLVADVAARDGQVKVNGWREGVGRSAEDVVGELAGLGFRHLVFTDIARDGMQTGIDVDVYRRIAACAGFPVVASGGISTLDDIRALAAAGDNVVEGCITGRALYEGNFTLAEALAAAGDAASASAPAATAGDDADSSSTKGGCVC</sequence>
<dbReference type="EC" id="5.3.1.16" evidence="9"/>
<name>A0A3E4QV49_9ACTN</name>
<gene>
    <name evidence="9" type="primary">hisA</name>
    <name evidence="11" type="ORF">DXC81_03000</name>
</gene>
<comment type="similarity">
    <text evidence="4 9 10">Belongs to the HisA/HisF family.</text>
</comment>
<dbReference type="FunFam" id="3.20.20.70:FF:000009">
    <property type="entry name" value="1-(5-phosphoribosyl)-5-[(5-phosphoribosylamino)methylideneamino] imidazole-4-carboxamide isomerase"/>
    <property type="match status" value="1"/>
</dbReference>
<accession>A0A3E4QV49</accession>
<comment type="pathway">
    <text evidence="3 9">Amino-acid biosynthesis; L-histidine biosynthesis; L-histidine from 5-phospho-alpha-D-ribose 1-diphosphate: step 4/9.</text>
</comment>
<dbReference type="GO" id="GO:0000162">
    <property type="term" value="P:L-tryptophan biosynthetic process"/>
    <property type="evidence" value="ECO:0007669"/>
    <property type="project" value="TreeGrafter"/>
</dbReference>